<dbReference type="EMBL" id="JAPTMU010000013">
    <property type="protein sequence ID" value="KAJ4933239.1"/>
    <property type="molecule type" value="Genomic_DNA"/>
</dbReference>
<evidence type="ECO:0000256" key="1">
    <source>
        <dbReference type="SAM" id="MobiDB-lite"/>
    </source>
</evidence>
<dbReference type="PANTHER" id="PTHR17117">
    <property type="entry name" value="NADH-UBIQUINONE OXIDOREDUCTASE"/>
    <property type="match status" value="1"/>
</dbReference>
<sequence length="539" mass="55294">MATSLLRLGRLGSLKCLHQESWRILRSRSAALFCSRAEGPPQSAERGEAAGKTAEVQDERATLLAYKTAVTFPVRLSEPGVFQTQGVGATESVASPSAVAAQVIINTATTPVVDAAPPAAEHLVDASETSAPEDPPVAASTTNYAVTAPTTNYAVEVPTTNDVVAVPTTNDVVAVPTTNDVVAAPTTNDVVAAPTAEDADAVAASPTNNVVAASTTDDADTVATAFSEPNLEKAETKTSLPEVSYSSVQQIAEVQEVASDVKDGTNEVKKEVPPEPEATPACSAAAAEAAQAPATIEAPSVSSEELVDPAPEICTATGDTVTSPEVSAEVEPAPELIKDDQVQTSAEVVIEASTSEKAQTDVPVYATEPPPAEDPAEAAAESVETEVAPTKVAAEAVAEVSALVKSTKDLVDPAPAIAQAAPAEAGAEASAPEELVDTALVLAEASPAEAAVEDTEPVQGTEELVDTAAVIAEAAGEELQAEAPVEASEEAAAAPEPNEPFDNSTYKNIQHHNYTPFTFADLDVEMAKFRLPQPSSIRH</sequence>
<dbReference type="GO" id="GO:0045271">
    <property type="term" value="C:respiratory chain complex I"/>
    <property type="evidence" value="ECO:0007669"/>
    <property type="project" value="InterPro"/>
</dbReference>
<evidence type="ECO:0008006" key="4">
    <source>
        <dbReference type="Google" id="ProtNLM"/>
    </source>
</evidence>
<dbReference type="PANTHER" id="PTHR17117:SF3">
    <property type="entry name" value="NADH DEHYDROGENASE [UBIQUINONE] FLAVOPROTEIN 3, MITOCHONDRIAL"/>
    <property type="match status" value="1"/>
</dbReference>
<feature type="region of interest" description="Disordered" evidence="1">
    <location>
        <begin position="262"/>
        <end position="307"/>
    </location>
</feature>
<gene>
    <name evidence="2" type="ORF">JOQ06_030072</name>
</gene>
<feature type="compositionally biased region" description="Basic and acidic residues" evidence="1">
    <location>
        <begin position="262"/>
        <end position="273"/>
    </location>
</feature>
<organism evidence="2 3">
    <name type="scientific">Pogonophryne albipinna</name>
    <dbReference type="NCBI Taxonomy" id="1090488"/>
    <lineage>
        <taxon>Eukaryota</taxon>
        <taxon>Metazoa</taxon>
        <taxon>Chordata</taxon>
        <taxon>Craniata</taxon>
        <taxon>Vertebrata</taxon>
        <taxon>Euteleostomi</taxon>
        <taxon>Actinopterygii</taxon>
        <taxon>Neopterygii</taxon>
        <taxon>Teleostei</taxon>
        <taxon>Neoteleostei</taxon>
        <taxon>Acanthomorphata</taxon>
        <taxon>Eupercaria</taxon>
        <taxon>Perciformes</taxon>
        <taxon>Notothenioidei</taxon>
        <taxon>Pogonophryne</taxon>
    </lineage>
</organism>
<dbReference type="Proteomes" id="UP001219934">
    <property type="component" value="Unassembled WGS sequence"/>
</dbReference>
<dbReference type="AlphaFoldDB" id="A0AAD6FFI3"/>
<dbReference type="Pfam" id="PF15880">
    <property type="entry name" value="NDUFV3"/>
    <property type="match status" value="1"/>
</dbReference>
<feature type="compositionally biased region" description="Low complexity" evidence="1">
    <location>
        <begin position="278"/>
        <end position="299"/>
    </location>
</feature>
<name>A0AAD6FFI3_9TELE</name>
<comment type="caution">
    <text evidence="2">The sequence shown here is derived from an EMBL/GenBank/DDBJ whole genome shotgun (WGS) entry which is preliminary data.</text>
</comment>
<dbReference type="GO" id="GO:0042775">
    <property type="term" value="P:mitochondrial ATP synthesis coupled electron transport"/>
    <property type="evidence" value="ECO:0007669"/>
    <property type="project" value="TreeGrafter"/>
</dbReference>
<dbReference type="GO" id="GO:0005739">
    <property type="term" value="C:mitochondrion"/>
    <property type="evidence" value="ECO:0007669"/>
    <property type="project" value="InterPro"/>
</dbReference>
<reference evidence="2" key="1">
    <citation type="submission" date="2022-11" db="EMBL/GenBank/DDBJ databases">
        <title>Chromosome-level genome of Pogonophryne albipinna.</title>
        <authorList>
            <person name="Jo E."/>
        </authorList>
    </citation>
    <scope>NUCLEOTIDE SEQUENCE</scope>
    <source>
        <strain evidence="2">SGF0006</strain>
        <tissue evidence="2">Muscle</tissue>
    </source>
</reference>
<evidence type="ECO:0000313" key="2">
    <source>
        <dbReference type="EMBL" id="KAJ4933239.1"/>
    </source>
</evidence>
<keyword evidence="3" id="KW-1185">Reference proteome</keyword>
<feature type="compositionally biased region" description="Low complexity" evidence="1">
    <location>
        <begin position="481"/>
        <end position="496"/>
    </location>
</feature>
<accession>A0AAD6FFI3</accession>
<protein>
    <recommendedName>
        <fullName evidence="4">NADH dehydrogenase [ubiquinone] flavoprotein 3, mitochondrial</fullName>
    </recommendedName>
</protein>
<evidence type="ECO:0000313" key="3">
    <source>
        <dbReference type="Proteomes" id="UP001219934"/>
    </source>
</evidence>
<dbReference type="InterPro" id="IPR026193">
    <property type="entry name" value="NDUFV3"/>
</dbReference>
<proteinExistence type="predicted"/>
<feature type="region of interest" description="Disordered" evidence="1">
    <location>
        <begin position="478"/>
        <end position="508"/>
    </location>
</feature>